<dbReference type="Gene3D" id="3.40.50.720">
    <property type="entry name" value="NAD(P)-binding Rossmann-like Domain"/>
    <property type="match status" value="1"/>
</dbReference>
<dbReference type="Proteomes" id="UP000051886">
    <property type="component" value="Unassembled WGS sequence"/>
</dbReference>
<sequence>MGKKLANKVAIITGSGSGMGAEMATLFAAEGASIVGADINIERANEVAEKIKTNGGQAIAIKTDVSCLADIKKVFKTAKDKFGQVDIVVNNAGIMDDFSPVGEMTNETWERAFAVNVDSVMYATREAVKEFLPKKKGVILNTASVGGTNGGRAGAAYTAAKHAVVGLTKNTAFMYEKNGIRTNAIAPGGISTNIGESIKNASEFGMERQKAGMGLMPGMGSSSSIAKTALFLVSDDADFVNGVIVPVDGGWTTY</sequence>
<name>A0A0R2LDT9_9LACO</name>
<dbReference type="PRINTS" id="PR00081">
    <property type="entry name" value="GDHRDH"/>
</dbReference>
<dbReference type="PANTHER" id="PTHR43180">
    <property type="entry name" value="3-OXOACYL-(ACYL-CARRIER-PROTEIN) REDUCTASE (AFU_ORTHOLOGUE AFUA_6G11210)"/>
    <property type="match status" value="1"/>
</dbReference>
<organism evidence="3 4">
    <name type="scientific">Ligilactobacillus pobuzihii</name>
    <dbReference type="NCBI Taxonomy" id="449659"/>
    <lineage>
        <taxon>Bacteria</taxon>
        <taxon>Bacillati</taxon>
        <taxon>Bacillota</taxon>
        <taxon>Bacilli</taxon>
        <taxon>Lactobacillales</taxon>
        <taxon>Lactobacillaceae</taxon>
        <taxon>Ligilactobacillus</taxon>
    </lineage>
</organism>
<dbReference type="InterPro" id="IPR036291">
    <property type="entry name" value="NAD(P)-bd_dom_sf"/>
</dbReference>
<dbReference type="PANTHER" id="PTHR43180:SF66">
    <property type="entry name" value="SHORT-CHAIN DEHYDROGENASE_REDUCTASE FAMILY PROTEIN"/>
    <property type="match status" value="1"/>
</dbReference>
<accession>A0A0R2LDT9</accession>
<protein>
    <submittedName>
        <fullName evidence="3">3-oxoacyl-ACP reductase</fullName>
    </submittedName>
</protein>
<evidence type="ECO:0000256" key="1">
    <source>
        <dbReference type="ARBA" id="ARBA00006484"/>
    </source>
</evidence>
<dbReference type="PROSITE" id="PS00061">
    <property type="entry name" value="ADH_SHORT"/>
    <property type="match status" value="1"/>
</dbReference>
<comment type="similarity">
    <text evidence="1">Belongs to the short-chain dehydrogenases/reductases (SDR) family.</text>
</comment>
<gene>
    <name evidence="3" type="ORF">IV66_GL001398</name>
</gene>
<dbReference type="FunFam" id="3.40.50.720:FF:000084">
    <property type="entry name" value="Short-chain dehydrogenase reductase"/>
    <property type="match status" value="1"/>
</dbReference>
<dbReference type="AlphaFoldDB" id="A0A0R2LDT9"/>
<dbReference type="PATRIC" id="fig|449659.4.peg.1416"/>
<evidence type="ECO:0000313" key="3">
    <source>
        <dbReference type="EMBL" id="KRN99971.1"/>
    </source>
</evidence>
<dbReference type="SUPFAM" id="SSF51735">
    <property type="entry name" value="NAD(P)-binding Rossmann-fold domains"/>
    <property type="match status" value="1"/>
</dbReference>
<dbReference type="InterPro" id="IPR002347">
    <property type="entry name" value="SDR_fam"/>
</dbReference>
<comment type="caution">
    <text evidence="3">The sequence shown here is derived from an EMBL/GenBank/DDBJ whole genome shotgun (WGS) entry which is preliminary data.</text>
</comment>
<dbReference type="GO" id="GO:0008206">
    <property type="term" value="P:bile acid metabolic process"/>
    <property type="evidence" value="ECO:0007669"/>
    <property type="project" value="UniProtKB-ARBA"/>
</dbReference>
<dbReference type="GO" id="GO:0016491">
    <property type="term" value="F:oxidoreductase activity"/>
    <property type="evidence" value="ECO:0007669"/>
    <property type="project" value="UniProtKB-KW"/>
</dbReference>
<evidence type="ECO:0000256" key="2">
    <source>
        <dbReference type="ARBA" id="ARBA00023002"/>
    </source>
</evidence>
<keyword evidence="4" id="KW-1185">Reference proteome</keyword>
<dbReference type="Pfam" id="PF13561">
    <property type="entry name" value="adh_short_C2"/>
    <property type="match status" value="1"/>
</dbReference>
<evidence type="ECO:0000313" key="4">
    <source>
        <dbReference type="Proteomes" id="UP000051886"/>
    </source>
</evidence>
<proteinExistence type="inferred from homology"/>
<dbReference type="RefSeq" id="WP_017867545.1">
    <property type="nucleotide sequence ID" value="NZ_BJYB01000020.1"/>
</dbReference>
<reference evidence="3 4" key="1">
    <citation type="journal article" date="2015" name="Genome Announc.">
        <title>Expanding the biotechnology potential of lactobacilli through comparative genomics of 213 strains and associated genera.</title>
        <authorList>
            <person name="Sun Z."/>
            <person name="Harris H.M."/>
            <person name="McCann A."/>
            <person name="Guo C."/>
            <person name="Argimon S."/>
            <person name="Zhang W."/>
            <person name="Yang X."/>
            <person name="Jeffery I.B."/>
            <person name="Cooney J.C."/>
            <person name="Kagawa T.F."/>
            <person name="Liu W."/>
            <person name="Song Y."/>
            <person name="Salvetti E."/>
            <person name="Wrobel A."/>
            <person name="Rasinkangas P."/>
            <person name="Parkhill J."/>
            <person name="Rea M.C."/>
            <person name="O'Sullivan O."/>
            <person name="Ritari J."/>
            <person name="Douillard F.P."/>
            <person name="Paul Ross R."/>
            <person name="Yang R."/>
            <person name="Briner A.E."/>
            <person name="Felis G.E."/>
            <person name="de Vos W.M."/>
            <person name="Barrangou R."/>
            <person name="Klaenhammer T.R."/>
            <person name="Caufield P.W."/>
            <person name="Cui Y."/>
            <person name="Zhang H."/>
            <person name="O'Toole P.W."/>
        </authorList>
    </citation>
    <scope>NUCLEOTIDE SEQUENCE [LARGE SCALE GENOMIC DNA]</scope>
    <source>
        <strain evidence="3 4">NBRC 103219</strain>
    </source>
</reference>
<keyword evidence="2" id="KW-0560">Oxidoreductase</keyword>
<dbReference type="OrthoDB" id="9803333at2"/>
<dbReference type="STRING" id="449659.IV66_GL001398"/>
<dbReference type="PRINTS" id="PR00080">
    <property type="entry name" value="SDRFAMILY"/>
</dbReference>
<dbReference type="InterPro" id="IPR020904">
    <property type="entry name" value="Sc_DH/Rdtase_CS"/>
</dbReference>
<dbReference type="EMBL" id="JQCN01000026">
    <property type="protein sequence ID" value="KRN99971.1"/>
    <property type="molecule type" value="Genomic_DNA"/>
</dbReference>
<dbReference type="CDD" id="cd05233">
    <property type="entry name" value="SDR_c"/>
    <property type="match status" value="1"/>
</dbReference>